<dbReference type="RefSeq" id="WP_199385747.1">
    <property type="nucleotide sequence ID" value="NZ_JAEMHM010000017.1"/>
</dbReference>
<keyword evidence="1" id="KW-0472">Membrane</keyword>
<keyword evidence="1" id="KW-0812">Transmembrane</keyword>
<evidence type="ECO:0000256" key="1">
    <source>
        <dbReference type="SAM" id="Phobius"/>
    </source>
</evidence>
<sequence length="63" mass="7027">MAANGKRVRRRRDWRRMLLAGVTVFTIGAMYLGIIKTWFPPESADSGAVRLVATAAVRPAQIR</sequence>
<dbReference type="Proteomes" id="UP000636888">
    <property type="component" value="Unassembled WGS sequence"/>
</dbReference>
<proteinExistence type="predicted"/>
<name>A0A8J7M1M4_9BACT</name>
<dbReference type="AlphaFoldDB" id="A0A8J7M1M4"/>
<evidence type="ECO:0000313" key="3">
    <source>
        <dbReference type="Proteomes" id="UP000636888"/>
    </source>
</evidence>
<accession>A0A8J7M1M4</accession>
<keyword evidence="3" id="KW-1185">Reference proteome</keyword>
<dbReference type="EMBL" id="JAEMHM010000017">
    <property type="protein sequence ID" value="MBJ6726838.1"/>
    <property type="molecule type" value="Genomic_DNA"/>
</dbReference>
<protein>
    <submittedName>
        <fullName evidence="2">Uncharacterized protein</fullName>
    </submittedName>
</protein>
<feature type="transmembrane region" description="Helical" evidence="1">
    <location>
        <begin position="17"/>
        <end position="39"/>
    </location>
</feature>
<comment type="caution">
    <text evidence="2">The sequence shown here is derived from an EMBL/GenBank/DDBJ whole genome shotgun (WGS) entry which is preliminary data.</text>
</comment>
<keyword evidence="1" id="KW-1133">Transmembrane helix</keyword>
<evidence type="ECO:0000313" key="2">
    <source>
        <dbReference type="EMBL" id="MBJ6726838.1"/>
    </source>
</evidence>
<gene>
    <name evidence="2" type="ORF">JFN93_19180</name>
</gene>
<reference evidence="2" key="1">
    <citation type="submission" date="2020-12" db="EMBL/GenBank/DDBJ databases">
        <title>Geomonas sp. Red875, isolated from river sediment.</title>
        <authorList>
            <person name="Xu Z."/>
            <person name="Zhang Z."/>
            <person name="Masuda Y."/>
            <person name="Itoh H."/>
            <person name="Senoo K."/>
        </authorList>
    </citation>
    <scope>NUCLEOTIDE SEQUENCE</scope>
    <source>
        <strain evidence="2">Red875</strain>
    </source>
</reference>
<organism evidence="2 3">
    <name type="scientific">Geomesophilobacter sediminis</name>
    <dbReference type="NCBI Taxonomy" id="2798584"/>
    <lineage>
        <taxon>Bacteria</taxon>
        <taxon>Pseudomonadati</taxon>
        <taxon>Thermodesulfobacteriota</taxon>
        <taxon>Desulfuromonadia</taxon>
        <taxon>Geobacterales</taxon>
        <taxon>Geobacteraceae</taxon>
        <taxon>Geomesophilobacter</taxon>
    </lineage>
</organism>